<proteinExistence type="predicted"/>
<name>A0AAE1TD87_9FABA</name>
<evidence type="ECO:0000313" key="2">
    <source>
        <dbReference type="Proteomes" id="UP001293593"/>
    </source>
</evidence>
<accession>A0AAE1TD87</accession>
<reference evidence="1" key="1">
    <citation type="submission" date="2023-10" db="EMBL/GenBank/DDBJ databases">
        <title>Chromosome-level genome of the transformable northern wattle, Acacia crassicarpa.</title>
        <authorList>
            <person name="Massaro I."/>
            <person name="Sinha N.R."/>
            <person name="Poethig S."/>
            <person name="Leichty A.R."/>
        </authorList>
    </citation>
    <scope>NUCLEOTIDE SEQUENCE</scope>
    <source>
        <strain evidence="1">Acra3RX</strain>
        <tissue evidence="1">Leaf</tissue>
    </source>
</reference>
<protein>
    <submittedName>
        <fullName evidence="1">Uncharacterized protein</fullName>
    </submittedName>
</protein>
<comment type="caution">
    <text evidence="1">The sequence shown here is derived from an EMBL/GenBank/DDBJ whole genome shotgun (WGS) entry which is preliminary data.</text>
</comment>
<keyword evidence="2" id="KW-1185">Reference proteome</keyword>
<sequence length="139" mass="15760">MDMKGTVDVSCYLCFEATGDSEAPSCDPINKDPNIACRIPIWDDDDAQSCCYDASDESLIHADELINIGYESDDKERTEEEDDDDEVEVCVYGTTYKEEQDDCKMQEEKKLRVCVNSGADQKIDEVEKNRLFWEACLAS</sequence>
<dbReference type="Proteomes" id="UP001293593">
    <property type="component" value="Unassembled WGS sequence"/>
</dbReference>
<dbReference type="PANTHER" id="PTHR35726">
    <property type="entry name" value="GLUTAMIC ACID-RICH PROTEIN-LIKE"/>
    <property type="match status" value="1"/>
</dbReference>
<dbReference type="EMBL" id="JAWXYG010000002">
    <property type="protein sequence ID" value="KAK4281102.1"/>
    <property type="molecule type" value="Genomic_DNA"/>
</dbReference>
<organism evidence="1 2">
    <name type="scientific">Acacia crassicarpa</name>
    <name type="common">northern wattle</name>
    <dbReference type="NCBI Taxonomy" id="499986"/>
    <lineage>
        <taxon>Eukaryota</taxon>
        <taxon>Viridiplantae</taxon>
        <taxon>Streptophyta</taxon>
        <taxon>Embryophyta</taxon>
        <taxon>Tracheophyta</taxon>
        <taxon>Spermatophyta</taxon>
        <taxon>Magnoliopsida</taxon>
        <taxon>eudicotyledons</taxon>
        <taxon>Gunneridae</taxon>
        <taxon>Pentapetalae</taxon>
        <taxon>rosids</taxon>
        <taxon>fabids</taxon>
        <taxon>Fabales</taxon>
        <taxon>Fabaceae</taxon>
        <taxon>Caesalpinioideae</taxon>
        <taxon>mimosoid clade</taxon>
        <taxon>Acacieae</taxon>
        <taxon>Acacia</taxon>
    </lineage>
</organism>
<gene>
    <name evidence="1" type="ORF">QN277_012634</name>
</gene>
<evidence type="ECO:0000313" key="1">
    <source>
        <dbReference type="EMBL" id="KAK4281102.1"/>
    </source>
</evidence>
<dbReference type="PANTHER" id="PTHR35726:SF4">
    <property type="entry name" value="GLUTAMIC ACID-RICH PROTEIN-LIKE"/>
    <property type="match status" value="1"/>
</dbReference>
<dbReference type="AlphaFoldDB" id="A0AAE1TD87"/>